<evidence type="ECO:0000256" key="14">
    <source>
        <dbReference type="ARBA" id="ARBA00041592"/>
    </source>
</evidence>
<dbReference type="InterPro" id="IPR015797">
    <property type="entry name" value="NUDIX_hydrolase-like_dom_sf"/>
</dbReference>
<dbReference type="PANTHER" id="PTHR47707:SF1">
    <property type="entry name" value="NUDIX HYDROLASE FAMILY PROTEIN"/>
    <property type="match status" value="1"/>
</dbReference>
<evidence type="ECO:0000256" key="9">
    <source>
        <dbReference type="ARBA" id="ARBA00023204"/>
    </source>
</evidence>
<organism evidence="18 19">
    <name type="scientific">Prevotella pallens</name>
    <dbReference type="NCBI Taxonomy" id="60133"/>
    <lineage>
        <taxon>Bacteria</taxon>
        <taxon>Pseudomonadati</taxon>
        <taxon>Bacteroidota</taxon>
        <taxon>Bacteroidia</taxon>
        <taxon>Bacteroidales</taxon>
        <taxon>Prevotellaceae</taxon>
        <taxon>Prevotella</taxon>
    </lineage>
</organism>
<dbReference type="Gene3D" id="3.90.79.10">
    <property type="entry name" value="Nucleoside Triphosphate Pyrophosphohydrolase"/>
    <property type="match status" value="1"/>
</dbReference>
<keyword evidence="7 18" id="KW-0378">Hydrolase</keyword>
<comment type="catalytic activity">
    <reaction evidence="11">
        <text>8-oxo-GTP + H2O = 8-oxo-GMP + diphosphate + H(+)</text>
        <dbReference type="Rhea" id="RHEA:67616"/>
        <dbReference type="ChEBI" id="CHEBI:15377"/>
        <dbReference type="ChEBI" id="CHEBI:15378"/>
        <dbReference type="ChEBI" id="CHEBI:33019"/>
        <dbReference type="ChEBI" id="CHEBI:143553"/>
        <dbReference type="ChEBI" id="CHEBI:145694"/>
    </reaction>
</comment>
<evidence type="ECO:0000256" key="13">
    <source>
        <dbReference type="ARBA" id="ARBA00040794"/>
    </source>
</evidence>
<dbReference type="GeneID" id="78570557"/>
<evidence type="ECO:0000256" key="16">
    <source>
        <dbReference type="ARBA" id="ARBA00042798"/>
    </source>
</evidence>
<dbReference type="EC" id="3.6.1.55" evidence="12"/>
<evidence type="ECO:0000313" key="19">
    <source>
        <dbReference type="Proteomes" id="UP000254235"/>
    </source>
</evidence>
<keyword evidence="5" id="KW-0479">Metal-binding</keyword>
<evidence type="ECO:0000259" key="17">
    <source>
        <dbReference type="PROSITE" id="PS51462"/>
    </source>
</evidence>
<keyword evidence="6" id="KW-0227">DNA damage</keyword>
<evidence type="ECO:0000256" key="4">
    <source>
        <dbReference type="ARBA" id="ARBA00022705"/>
    </source>
</evidence>
<evidence type="ECO:0000256" key="2">
    <source>
        <dbReference type="ARBA" id="ARBA00005582"/>
    </source>
</evidence>
<dbReference type="InterPro" id="IPR047127">
    <property type="entry name" value="MutT-like"/>
</dbReference>
<dbReference type="GO" id="GO:0006260">
    <property type="term" value="P:DNA replication"/>
    <property type="evidence" value="ECO:0007669"/>
    <property type="project" value="UniProtKB-KW"/>
</dbReference>
<evidence type="ECO:0000256" key="10">
    <source>
        <dbReference type="ARBA" id="ARBA00035861"/>
    </source>
</evidence>
<dbReference type="Pfam" id="PF00293">
    <property type="entry name" value="NUDIX"/>
    <property type="match status" value="1"/>
</dbReference>
<gene>
    <name evidence="18" type="primary">nudG</name>
    <name evidence="18" type="ORF">NCTC13043_00848</name>
</gene>
<comment type="similarity">
    <text evidence="2">Belongs to the Nudix hydrolase family.</text>
</comment>
<feature type="domain" description="Nudix hydrolase" evidence="17">
    <location>
        <begin position="3"/>
        <end position="131"/>
    </location>
</feature>
<dbReference type="GO" id="GO:0006281">
    <property type="term" value="P:DNA repair"/>
    <property type="evidence" value="ECO:0007669"/>
    <property type="project" value="UniProtKB-KW"/>
</dbReference>
<reference evidence="18 19" key="1">
    <citation type="submission" date="2018-06" db="EMBL/GenBank/DDBJ databases">
        <authorList>
            <consortium name="Pathogen Informatics"/>
            <person name="Doyle S."/>
        </authorList>
    </citation>
    <scope>NUCLEOTIDE SEQUENCE [LARGE SCALE GENOMIC DNA]</scope>
    <source>
        <strain evidence="18 19">NCTC13043</strain>
    </source>
</reference>
<proteinExistence type="inferred from homology"/>
<dbReference type="GO" id="GO:0035539">
    <property type="term" value="F:8-oxo-7,8-dihydrodeoxyguanosine triphosphate pyrophosphatase activity"/>
    <property type="evidence" value="ECO:0007669"/>
    <property type="project" value="UniProtKB-EC"/>
</dbReference>
<accession>A0A379F0T2</accession>
<evidence type="ECO:0000313" key="18">
    <source>
        <dbReference type="EMBL" id="SUC12249.1"/>
    </source>
</evidence>
<dbReference type="CDD" id="cd03425">
    <property type="entry name" value="NUDIX_MutT_NudA_like"/>
    <property type="match status" value="1"/>
</dbReference>
<sequence>MEKRTIKVVCAIIRKEDKILCTQRLRKGPTYIAEHWEFPGGKVKSNENDYDALRREIKEEMDWDIDVGKQLGSITYEYPDFNIILTAYDCRAHNYNFKLFVHLNAKWLNTSEFDSLEWTAADKKLIKTIWK</sequence>
<evidence type="ECO:0000256" key="7">
    <source>
        <dbReference type="ARBA" id="ARBA00022801"/>
    </source>
</evidence>
<dbReference type="OrthoDB" id="9810648at2"/>
<evidence type="ECO:0000256" key="3">
    <source>
        <dbReference type="ARBA" id="ARBA00022457"/>
    </source>
</evidence>
<dbReference type="Proteomes" id="UP000254235">
    <property type="component" value="Unassembled WGS sequence"/>
</dbReference>
<dbReference type="EMBL" id="UGTP01000001">
    <property type="protein sequence ID" value="SUC12249.1"/>
    <property type="molecule type" value="Genomic_DNA"/>
</dbReference>
<dbReference type="GO" id="GO:0008413">
    <property type="term" value="F:8-oxo-7,8-dihydroguanosine triphosphate pyrophosphatase activity"/>
    <property type="evidence" value="ECO:0007669"/>
    <property type="project" value="TreeGrafter"/>
</dbReference>
<evidence type="ECO:0000256" key="11">
    <source>
        <dbReference type="ARBA" id="ARBA00036904"/>
    </source>
</evidence>
<dbReference type="GO" id="GO:0046872">
    <property type="term" value="F:metal ion binding"/>
    <property type="evidence" value="ECO:0007669"/>
    <property type="project" value="UniProtKB-KW"/>
</dbReference>
<evidence type="ECO:0000256" key="5">
    <source>
        <dbReference type="ARBA" id="ARBA00022723"/>
    </source>
</evidence>
<dbReference type="GO" id="GO:0044715">
    <property type="term" value="F:8-oxo-dGDP phosphatase activity"/>
    <property type="evidence" value="ECO:0007669"/>
    <property type="project" value="TreeGrafter"/>
</dbReference>
<dbReference type="PROSITE" id="PS51462">
    <property type="entry name" value="NUDIX"/>
    <property type="match status" value="1"/>
</dbReference>
<keyword evidence="4" id="KW-0235">DNA replication</keyword>
<keyword evidence="3" id="KW-0515">Mutator protein</keyword>
<evidence type="ECO:0000256" key="6">
    <source>
        <dbReference type="ARBA" id="ARBA00022763"/>
    </source>
</evidence>
<keyword evidence="8" id="KW-0460">Magnesium</keyword>
<evidence type="ECO:0000256" key="8">
    <source>
        <dbReference type="ARBA" id="ARBA00022842"/>
    </source>
</evidence>
<evidence type="ECO:0000256" key="1">
    <source>
        <dbReference type="ARBA" id="ARBA00001946"/>
    </source>
</evidence>
<name>A0A379F0T2_9BACT</name>
<dbReference type="AlphaFoldDB" id="A0A379F0T2"/>
<keyword evidence="9" id="KW-0234">DNA repair</keyword>
<protein>
    <recommendedName>
        <fullName evidence="13">8-oxo-dGTP diphosphatase</fullName>
        <ecNumber evidence="12">3.6.1.55</ecNumber>
    </recommendedName>
    <alternativeName>
        <fullName evidence="16">7,8-dihydro-8-oxoguanine-triphosphatase</fullName>
    </alternativeName>
    <alternativeName>
        <fullName evidence="15">Mutator protein MutT</fullName>
    </alternativeName>
    <alternativeName>
        <fullName evidence="14">dGTP pyrophosphohydrolase</fullName>
    </alternativeName>
</protein>
<dbReference type="GO" id="GO:0044716">
    <property type="term" value="F:8-oxo-GDP phosphatase activity"/>
    <property type="evidence" value="ECO:0007669"/>
    <property type="project" value="TreeGrafter"/>
</dbReference>
<dbReference type="InterPro" id="IPR000086">
    <property type="entry name" value="NUDIX_hydrolase_dom"/>
</dbReference>
<comment type="cofactor">
    <cofactor evidence="1">
        <name>Mg(2+)</name>
        <dbReference type="ChEBI" id="CHEBI:18420"/>
    </cofactor>
</comment>
<dbReference type="RefSeq" id="WP_115083119.1">
    <property type="nucleotide sequence ID" value="NZ_CAKAQN010000043.1"/>
</dbReference>
<evidence type="ECO:0000256" key="12">
    <source>
        <dbReference type="ARBA" id="ARBA00038905"/>
    </source>
</evidence>
<evidence type="ECO:0000256" key="15">
    <source>
        <dbReference type="ARBA" id="ARBA00041979"/>
    </source>
</evidence>
<dbReference type="SUPFAM" id="SSF55811">
    <property type="entry name" value="Nudix"/>
    <property type="match status" value="1"/>
</dbReference>
<comment type="catalytic activity">
    <reaction evidence="10">
        <text>8-oxo-dGTP + H2O = 8-oxo-dGMP + diphosphate + H(+)</text>
        <dbReference type="Rhea" id="RHEA:31575"/>
        <dbReference type="ChEBI" id="CHEBI:15377"/>
        <dbReference type="ChEBI" id="CHEBI:15378"/>
        <dbReference type="ChEBI" id="CHEBI:33019"/>
        <dbReference type="ChEBI" id="CHEBI:63224"/>
        <dbReference type="ChEBI" id="CHEBI:77896"/>
        <dbReference type="EC" id="3.6.1.55"/>
    </reaction>
</comment>
<dbReference type="PANTHER" id="PTHR47707">
    <property type="entry name" value="8-OXO-DGTP DIPHOSPHATASE"/>
    <property type="match status" value="1"/>
</dbReference>